<accession>A0A1C3XMC4</accession>
<dbReference type="SUPFAM" id="SSF52540">
    <property type="entry name" value="P-loop containing nucleoside triphosphate hydrolases"/>
    <property type="match status" value="1"/>
</dbReference>
<reference evidence="1 2" key="1">
    <citation type="submission" date="2016-08" db="EMBL/GenBank/DDBJ databases">
        <authorList>
            <person name="Seilhamer J.J."/>
        </authorList>
    </citation>
    <scope>NUCLEOTIDE SEQUENCE [LARGE SCALE GENOMIC DNA]</scope>
    <source>
        <strain evidence="1 2">CCBAU 10071</strain>
    </source>
</reference>
<dbReference type="Proteomes" id="UP000183174">
    <property type="component" value="Unassembled WGS sequence"/>
</dbReference>
<keyword evidence="1" id="KW-0808">Transferase</keyword>
<proteinExistence type="predicted"/>
<dbReference type="Pfam" id="PF13207">
    <property type="entry name" value="AAA_17"/>
    <property type="match status" value="1"/>
</dbReference>
<keyword evidence="1" id="KW-0418">Kinase</keyword>
<dbReference type="GO" id="GO:0016301">
    <property type="term" value="F:kinase activity"/>
    <property type="evidence" value="ECO:0007669"/>
    <property type="project" value="UniProtKB-KW"/>
</dbReference>
<dbReference type="RefSeq" id="WP_158644924.1">
    <property type="nucleotide sequence ID" value="NZ_FMAE01000050.1"/>
</dbReference>
<gene>
    <name evidence="1" type="ORF">GA0061099_10506</name>
</gene>
<evidence type="ECO:0000313" key="1">
    <source>
        <dbReference type="EMBL" id="SCB53144.1"/>
    </source>
</evidence>
<organism evidence="1 2">
    <name type="scientific">Bradyrhizobium yuanmingense</name>
    <dbReference type="NCBI Taxonomy" id="108015"/>
    <lineage>
        <taxon>Bacteria</taxon>
        <taxon>Pseudomonadati</taxon>
        <taxon>Pseudomonadota</taxon>
        <taxon>Alphaproteobacteria</taxon>
        <taxon>Hyphomicrobiales</taxon>
        <taxon>Nitrobacteraceae</taxon>
        <taxon>Bradyrhizobium</taxon>
    </lineage>
</organism>
<dbReference type="InterPro" id="IPR027417">
    <property type="entry name" value="P-loop_NTPase"/>
</dbReference>
<dbReference type="Gene3D" id="3.40.50.300">
    <property type="entry name" value="P-loop containing nucleotide triphosphate hydrolases"/>
    <property type="match status" value="1"/>
</dbReference>
<protein>
    <submittedName>
        <fullName evidence="1">Adenylate kinase</fullName>
    </submittedName>
</protein>
<dbReference type="EMBL" id="FMAE01000050">
    <property type="protein sequence ID" value="SCB53144.1"/>
    <property type="molecule type" value="Genomic_DNA"/>
</dbReference>
<sequence>MRQLCLVNGVPGVGKTSLCYRLLQDASAAYTHISFGQLILRVLRESAPDIDEKALRQSTTALVTQEVLDRATAILAQEVRAQAADDGWILLDSHAVSQDWFGYLASPDGMRYFEQLQYGAIVHLYASSEAVLRRSDTNASGRQARVPSDLETHSQLLNCVSILYSSLSKCPAYFVEASGSVAETATKVDKILRPRLQQ</sequence>
<evidence type="ECO:0000313" key="2">
    <source>
        <dbReference type="Proteomes" id="UP000183174"/>
    </source>
</evidence>
<name>A0A1C3XMC4_9BRAD</name>
<dbReference type="AlphaFoldDB" id="A0A1C3XMC4"/>